<reference evidence="1" key="1">
    <citation type="submission" date="2018-05" db="EMBL/GenBank/DDBJ databases">
        <authorList>
            <person name="Lanie J.A."/>
            <person name="Ng W.-L."/>
            <person name="Kazmierczak K.M."/>
            <person name="Andrzejewski T.M."/>
            <person name="Davidsen T.M."/>
            <person name="Wayne K.J."/>
            <person name="Tettelin H."/>
            <person name="Glass J.I."/>
            <person name="Rusch D."/>
            <person name="Podicherti R."/>
            <person name="Tsui H.-C.T."/>
            <person name="Winkler M.E."/>
        </authorList>
    </citation>
    <scope>NUCLEOTIDE SEQUENCE</scope>
</reference>
<gene>
    <name evidence="1" type="ORF">METZ01_LOCUS292819</name>
</gene>
<feature type="non-terminal residue" evidence="1">
    <location>
        <position position="80"/>
    </location>
</feature>
<accession>A0A382LW67</accession>
<dbReference type="AlphaFoldDB" id="A0A382LW67"/>
<protein>
    <submittedName>
        <fullName evidence="1">Uncharacterized protein</fullName>
    </submittedName>
</protein>
<name>A0A382LW67_9ZZZZ</name>
<proteinExistence type="predicted"/>
<evidence type="ECO:0000313" key="1">
    <source>
        <dbReference type="EMBL" id="SVC39965.1"/>
    </source>
</evidence>
<organism evidence="1">
    <name type="scientific">marine metagenome</name>
    <dbReference type="NCBI Taxonomy" id="408172"/>
    <lineage>
        <taxon>unclassified sequences</taxon>
        <taxon>metagenomes</taxon>
        <taxon>ecological metagenomes</taxon>
    </lineage>
</organism>
<sequence length="80" mass="8133">MEFNEAVTSTDVIEVPVNGLTSTIELGIISNADNQEATYTIVEGDLVALLDVTSAVSTDGAITDAALNPLLTAGLTVPVG</sequence>
<dbReference type="EMBL" id="UINC01089137">
    <property type="protein sequence ID" value="SVC39965.1"/>
    <property type="molecule type" value="Genomic_DNA"/>
</dbReference>